<evidence type="ECO:0000313" key="2">
    <source>
        <dbReference type="Proteomes" id="UP000288246"/>
    </source>
</evidence>
<name>A0A401UWW3_9CELL</name>
<evidence type="ECO:0000313" key="1">
    <source>
        <dbReference type="EMBL" id="GCD19169.1"/>
    </source>
</evidence>
<dbReference type="OrthoDB" id="8593648at2"/>
<reference evidence="1 2" key="1">
    <citation type="submission" date="2018-11" db="EMBL/GenBank/DDBJ databases">
        <title>Draft genome sequence of Cellulomonas takizawaensis strain TKZ-21.</title>
        <authorList>
            <person name="Yamamura H."/>
            <person name="Hayashi T."/>
            <person name="Hamada M."/>
            <person name="Serisawa Y."/>
            <person name="Matsuyama K."/>
            <person name="Nakagawa Y."/>
            <person name="Otoguro M."/>
            <person name="Yanagida F."/>
            <person name="Hayakawa M."/>
        </authorList>
    </citation>
    <scope>NUCLEOTIDE SEQUENCE [LARGE SCALE GENOMIC DNA]</scope>
    <source>
        <strain evidence="1 2">TKZ-21</strain>
    </source>
</reference>
<proteinExistence type="predicted"/>
<dbReference type="RefSeq" id="WP_124341709.1">
    <property type="nucleotide sequence ID" value="NZ_BHYL01000053.1"/>
</dbReference>
<dbReference type="EMBL" id="BHYL01000053">
    <property type="protein sequence ID" value="GCD19169.1"/>
    <property type="molecule type" value="Genomic_DNA"/>
</dbReference>
<protein>
    <submittedName>
        <fullName evidence="1">Uncharacterized protein</fullName>
    </submittedName>
</protein>
<organism evidence="1 2">
    <name type="scientific">Cellulomonas algicola</name>
    <dbReference type="NCBI Taxonomy" id="2071633"/>
    <lineage>
        <taxon>Bacteria</taxon>
        <taxon>Bacillati</taxon>
        <taxon>Actinomycetota</taxon>
        <taxon>Actinomycetes</taxon>
        <taxon>Micrococcales</taxon>
        <taxon>Cellulomonadaceae</taxon>
        <taxon>Cellulomonas</taxon>
    </lineage>
</organism>
<accession>A0A401UWW3</accession>
<dbReference type="Proteomes" id="UP000288246">
    <property type="component" value="Unassembled WGS sequence"/>
</dbReference>
<keyword evidence="2" id="KW-1185">Reference proteome</keyword>
<gene>
    <name evidence="1" type="ORF">CTKZ_07310</name>
</gene>
<dbReference type="AlphaFoldDB" id="A0A401UWW3"/>
<sequence length="133" mass="15216">MSWAVVARRVRDPHVPLPYRLSALRSLVNRHHPLGFGGTQQHLGDLVGTSRPPGPGWTGDDVLAALDVLEESRASRLRYAEAFAERRRQEKAEHRRQPTRADVDALRRAEWVKDVDEASVRHASVRERRRTSR</sequence>
<comment type="caution">
    <text evidence="1">The sequence shown here is derived from an EMBL/GenBank/DDBJ whole genome shotgun (WGS) entry which is preliminary data.</text>
</comment>